<dbReference type="Proteomes" id="UP000478837">
    <property type="component" value="Unassembled WGS sequence"/>
</dbReference>
<gene>
    <name evidence="2" type="ORF">GTW09_15870</name>
</gene>
<evidence type="ECO:0000313" key="2">
    <source>
        <dbReference type="EMBL" id="NDW22998.1"/>
    </source>
</evidence>
<dbReference type="RefSeq" id="WP_163112659.1">
    <property type="nucleotide sequence ID" value="NZ_JAAAWP010000013.1"/>
</dbReference>
<proteinExistence type="predicted"/>
<feature type="signal peptide" evidence="1">
    <location>
        <begin position="1"/>
        <end position="29"/>
    </location>
</feature>
<keyword evidence="3" id="KW-1185">Reference proteome</keyword>
<sequence length="238" mass="27170">MTVTVVRSGFSISTFLCAFALIYSASVFADYKKGCDDPSYHQFVNERLAYFEQQNKRLFESTLRDYQRSSQANRNPYRVIADLSRHLIYSAQFDPIETVNAKIDLIFQHGENLSRDQQIAGNVFDNFSTEAHFVGVARAWLAYRQGDLEAAFDALLTSIDVSNSAVMGSFGPDVTFIRRIYRDGYTKPVVSYINKTKEFWLGKRADALRFAWLTMIERGCKIQFDSLDTIKLAELGLI</sequence>
<accession>A0A6L9MXW1</accession>
<keyword evidence="1" id="KW-0732">Signal</keyword>
<reference evidence="2 3" key="1">
    <citation type="submission" date="2020-01" db="EMBL/GenBank/DDBJ databases">
        <title>Genomes of bacteria type strains.</title>
        <authorList>
            <person name="Chen J."/>
            <person name="Zhu S."/>
            <person name="Yang J."/>
        </authorList>
    </citation>
    <scope>NUCLEOTIDE SEQUENCE [LARGE SCALE GENOMIC DNA]</scope>
    <source>
        <strain evidence="2 3">LMG 22958</strain>
    </source>
</reference>
<protein>
    <submittedName>
        <fullName evidence="2">Uncharacterized protein</fullName>
    </submittedName>
</protein>
<feature type="chain" id="PRO_5026763026" evidence="1">
    <location>
        <begin position="30"/>
        <end position="238"/>
    </location>
</feature>
<comment type="caution">
    <text evidence="2">The sequence shown here is derived from an EMBL/GenBank/DDBJ whole genome shotgun (WGS) entry which is preliminary data.</text>
</comment>
<name>A0A6L9MXW1_9ALTE</name>
<evidence type="ECO:0000256" key="1">
    <source>
        <dbReference type="SAM" id="SignalP"/>
    </source>
</evidence>
<evidence type="ECO:0000313" key="3">
    <source>
        <dbReference type="Proteomes" id="UP000478837"/>
    </source>
</evidence>
<organism evidence="2 3">
    <name type="scientific">Alteromonas hispanica</name>
    <dbReference type="NCBI Taxonomy" id="315421"/>
    <lineage>
        <taxon>Bacteria</taxon>
        <taxon>Pseudomonadati</taxon>
        <taxon>Pseudomonadota</taxon>
        <taxon>Gammaproteobacteria</taxon>
        <taxon>Alteromonadales</taxon>
        <taxon>Alteromonadaceae</taxon>
        <taxon>Alteromonas/Salinimonas group</taxon>
        <taxon>Alteromonas</taxon>
    </lineage>
</organism>
<dbReference type="EMBL" id="JAAAWP010000013">
    <property type="protein sequence ID" value="NDW22998.1"/>
    <property type="molecule type" value="Genomic_DNA"/>
</dbReference>
<dbReference type="AlphaFoldDB" id="A0A6L9MXW1"/>